<keyword evidence="1" id="KW-0812">Transmembrane</keyword>
<evidence type="ECO:0000313" key="3">
    <source>
        <dbReference type="Proteomes" id="UP000063789"/>
    </source>
</evidence>
<protein>
    <submittedName>
        <fullName evidence="2">Membrane protein</fullName>
    </submittedName>
</protein>
<evidence type="ECO:0000256" key="1">
    <source>
        <dbReference type="SAM" id="Phobius"/>
    </source>
</evidence>
<dbReference type="OrthoDB" id="3267646at2"/>
<keyword evidence="3" id="KW-1185">Reference proteome</keyword>
<sequence length="132" mass="14247">MTNDRLARVLSLILLIPGVLHFVAPKPFDSIVPKEIPGDPRAWTYASGAAEIGLGAAVLNPRTRHRASGLAALLFVAVFPANVNMIREWVDKSPALKTIAWARLPLQIPLIVLALIVRRGSRAKAVEAAVTE</sequence>
<reference evidence="2 3" key="2">
    <citation type="journal article" date="2017" name="Int. J. Syst. Evol. Microbiol.">
        <title>Gordonia phthalatica sp. nov., a di-n-butyl phthalate-degrading bacterium isolated from activated sludge.</title>
        <authorList>
            <person name="Jin D."/>
            <person name="Kong X."/>
            <person name="Jia M."/>
            <person name="Yu X."/>
            <person name="Wang X."/>
            <person name="Zhuang X."/>
            <person name="Deng Y."/>
            <person name="Bai Z."/>
        </authorList>
    </citation>
    <scope>NUCLEOTIDE SEQUENCE [LARGE SCALE GENOMIC DNA]</scope>
    <source>
        <strain evidence="2 3">QH-11</strain>
    </source>
</reference>
<dbReference type="RefSeq" id="WP_062393791.1">
    <property type="nucleotide sequence ID" value="NZ_CP011853.1"/>
</dbReference>
<keyword evidence="1" id="KW-1133">Transmembrane helix</keyword>
<feature type="transmembrane region" description="Helical" evidence="1">
    <location>
        <begin position="41"/>
        <end position="60"/>
    </location>
</feature>
<keyword evidence="1" id="KW-0472">Membrane</keyword>
<dbReference type="PATRIC" id="fig|1136941.3.peg.3257"/>
<proteinExistence type="predicted"/>
<dbReference type="PANTHER" id="PTHR36974">
    <property type="entry name" value="MEMBRANE PROTEIN-RELATED"/>
    <property type="match status" value="1"/>
</dbReference>
<dbReference type="EMBL" id="CP011853">
    <property type="protein sequence ID" value="ALG85699.1"/>
    <property type="molecule type" value="Genomic_DNA"/>
</dbReference>
<dbReference type="PANTHER" id="PTHR36974:SF1">
    <property type="entry name" value="DOXX FAMILY MEMBRANE PROTEIN"/>
    <property type="match status" value="1"/>
</dbReference>
<accession>A0A0N9MT46</accession>
<reference evidence="3" key="1">
    <citation type="submission" date="2015-06" db="EMBL/GenBank/DDBJ databases">
        <title>Complete genome sequence and metabolic analysis of phthalate degradation pathway in Gordonia sp. QH-11.</title>
        <authorList>
            <person name="Jin D."/>
            <person name="Kong X."/>
            <person name="Bai Z."/>
        </authorList>
    </citation>
    <scope>NUCLEOTIDE SEQUENCE [LARGE SCALE GENOMIC DNA]</scope>
    <source>
        <strain evidence="3">QH-11</strain>
    </source>
</reference>
<dbReference type="KEGG" id="goq:ACH46_15940"/>
<gene>
    <name evidence="2" type="ORF">ACH46_15940</name>
</gene>
<feature type="transmembrane region" description="Helical" evidence="1">
    <location>
        <begin position="67"/>
        <end position="86"/>
    </location>
</feature>
<dbReference type="Proteomes" id="UP000063789">
    <property type="component" value="Chromosome"/>
</dbReference>
<organism evidence="2 3">
    <name type="scientific">Gordonia phthalatica</name>
    <dbReference type="NCBI Taxonomy" id="1136941"/>
    <lineage>
        <taxon>Bacteria</taxon>
        <taxon>Bacillati</taxon>
        <taxon>Actinomycetota</taxon>
        <taxon>Actinomycetes</taxon>
        <taxon>Mycobacteriales</taxon>
        <taxon>Gordoniaceae</taxon>
        <taxon>Gordonia</taxon>
    </lineage>
</organism>
<name>A0A0N9MT46_9ACTN</name>
<dbReference type="AlphaFoldDB" id="A0A0N9MT46"/>
<feature type="transmembrane region" description="Helical" evidence="1">
    <location>
        <begin position="98"/>
        <end position="117"/>
    </location>
</feature>
<dbReference type="STRING" id="1136941.ACH46_15940"/>
<evidence type="ECO:0000313" key="2">
    <source>
        <dbReference type="EMBL" id="ALG85699.1"/>
    </source>
</evidence>